<evidence type="ECO:0000313" key="2">
    <source>
        <dbReference type="EnsemblPlants" id="QL04p006800:mrna"/>
    </source>
</evidence>
<name>A0A7N2LB55_QUELO</name>
<reference evidence="2" key="2">
    <citation type="submission" date="2021-01" db="UniProtKB">
        <authorList>
            <consortium name="EnsemblPlants"/>
        </authorList>
    </citation>
    <scope>IDENTIFICATION</scope>
</reference>
<dbReference type="Gramene" id="QL04p006800:mrna">
    <property type="protein sequence ID" value="QL04p006800:mrna"/>
    <property type="gene ID" value="QL04p006800"/>
</dbReference>
<organism evidence="2 3">
    <name type="scientific">Quercus lobata</name>
    <name type="common">Valley oak</name>
    <dbReference type="NCBI Taxonomy" id="97700"/>
    <lineage>
        <taxon>Eukaryota</taxon>
        <taxon>Viridiplantae</taxon>
        <taxon>Streptophyta</taxon>
        <taxon>Embryophyta</taxon>
        <taxon>Tracheophyta</taxon>
        <taxon>Spermatophyta</taxon>
        <taxon>Magnoliopsida</taxon>
        <taxon>eudicotyledons</taxon>
        <taxon>Gunneridae</taxon>
        <taxon>Pentapetalae</taxon>
        <taxon>rosids</taxon>
        <taxon>fabids</taxon>
        <taxon>Fagales</taxon>
        <taxon>Fagaceae</taxon>
        <taxon>Quercus</taxon>
    </lineage>
</organism>
<keyword evidence="3" id="KW-1185">Reference proteome</keyword>
<protein>
    <submittedName>
        <fullName evidence="2">Uncharacterized protein</fullName>
    </submittedName>
</protein>
<keyword evidence="1" id="KW-1133">Transmembrane helix</keyword>
<dbReference type="EMBL" id="LRBV02000004">
    <property type="status" value="NOT_ANNOTATED_CDS"/>
    <property type="molecule type" value="Genomic_DNA"/>
</dbReference>
<evidence type="ECO:0000313" key="3">
    <source>
        <dbReference type="Proteomes" id="UP000594261"/>
    </source>
</evidence>
<proteinExistence type="predicted"/>
<evidence type="ECO:0000256" key="1">
    <source>
        <dbReference type="SAM" id="Phobius"/>
    </source>
</evidence>
<dbReference type="Proteomes" id="UP000594261">
    <property type="component" value="Chromosome 4"/>
</dbReference>
<dbReference type="AlphaFoldDB" id="A0A7N2LB55"/>
<reference evidence="2 3" key="1">
    <citation type="journal article" date="2016" name="G3 (Bethesda)">
        <title>First Draft Assembly and Annotation of the Genome of a California Endemic Oak Quercus lobata Nee (Fagaceae).</title>
        <authorList>
            <person name="Sork V.L."/>
            <person name="Fitz-Gibbon S.T."/>
            <person name="Puiu D."/>
            <person name="Crepeau M."/>
            <person name="Gugger P.F."/>
            <person name="Sherman R."/>
            <person name="Stevens K."/>
            <person name="Langley C.H."/>
            <person name="Pellegrini M."/>
            <person name="Salzberg S.L."/>
        </authorList>
    </citation>
    <scope>NUCLEOTIDE SEQUENCE [LARGE SCALE GENOMIC DNA]</scope>
    <source>
        <strain evidence="2 3">cv. SW786</strain>
    </source>
</reference>
<feature type="transmembrane region" description="Helical" evidence="1">
    <location>
        <begin position="54"/>
        <end position="76"/>
    </location>
</feature>
<accession>A0A7N2LB55</accession>
<feature type="transmembrane region" description="Helical" evidence="1">
    <location>
        <begin position="22"/>
        <end position="42"/>
    </location>
</feature>
<dbReference type="EnsemblPlants" id="QL04p006800:mrna">
    <property type="protein sequence ID" value="QL04p006800:mrna"/>
    <property type="gene ID" value="QL04p006800"/>
</dbReference>
<keyword evidence="1" id="KW-0472">Membrane</keyword>
<keyword evidence="1" id="KW-0812">Transmembrane</keyword>
<dbReference type="InParanoid" id="A0A7N2LB55"/>
<sequence length="96" mass="10495">MVFLGILGVDFRGSGISAIKEYGAIMLVFIIEVVIYGIAFLGFKLGPQNTAYLFFFKIICVIFAILACELLAYILVGPLRTKNQDQDDGGQIADIV</sequence>